<dbReference type="EC" id="2.1.1.163" evidence="2"/>
<gene>
    <name evidence="2" type="primary">ubiE_2</name>
    <name evidence="2" type="ORF">LuPra_00691</name>
</gene>
<dbReference type="GO" id="GO:0043770">
    <property type="term" value="F:demethylmenaquinone methyltransferase activity"/>
    <property type="evidence" value="ECO:0007669"/>
    <property type="project" value="UniProtKB-EC"/>
</dbReference>
<dbReference type="AlphaFoldDB" id="A0A143PHG1"/>
<keyword evidence="3" id="KW-1185">Reference proteome</keyword>
<dbReference type="Proteomes" id="UP000076079">
    <property type="component" value="Chromosome"/>
</dbReference>
<keyword evidence="2" id="KW-0489">Methyltransferase</keyword>
<dbReference type="EMBL" id="CP015136">
    <property type="protein sequence ID" value="AMY07518.1"/>
    <property type="molecule type" value="Genomic_DNA"/>
</dbReference>
<dbReference type="InterPro" id="IPR029063">
    <property type="entry name" value="SAM-dependent_MTases_sf"/>
</dbReference>
<dbReference type="STRING" id="1855912.LuPra_00691"/>
<dbReference type="SUPFAM" id="SSF53335">
    <property type="entry name" value="S-adenosyl-L-methionine-dependent methyltransferases"/>
    <property type="match status" value="1"/>
</dbReference>
<reference evidence="2 3" key="1">
    <citation type="journal article" date="2016" name="Genome Announc.">
        <title>First Complete Genome Sequence of a Subdivision 6 Acidobacterium Strain.</title>
        <authorList>
            <person name="Huang S."/>
            <person name="Vieira S."/>
            <person name="Bunk B."/>
            <person name="Riedel T."/>
            <person name="Sproer C."/>
            <person name="Overmann J."/>
        </authorList>
    </citation>
    <scope>NUCLEOTIDE SEQUENCE [LARGE SCALE GENOMIC DNA]</scope>
    <source>
        <strain evidence="3">DSM 100886 HEG_-6_39</strain>
    </source>
</reference>
<dbReference type="OrthoDB" id="9808140at2"/>
<dbReference type="Pfam" id="PF13649">
    <property type="entry name" value="Methyltransf_25"/>
    <property type="match status" value="1"/>
</dbReference>
<name>A0A143PHG1_LUTPR</name>
<evidence type="ECO:0000259" key="1">
    <source>
        <dbReference type="Pfam" id="PF13649"/>
    </source>
</evidence>
<dbReference type="PANTHER" id="PTHR43591:SF24">
    <property type="entry name" value="2-METHOXY-6-POLYPRENYL-1,4-BENZOQUINOL METHYLASE, MITOCHONDRIAL"/>
    <property type="match status" value="1"/>
</dbReference>
<dbReference type="CDD" id="cd02440">
    <property type="entry name" value="AdoMet_MTases"/>
    <property type="match status" value="1"/>
</dbReference>
<dbReference type="GO" id="GO:0032259">
    <property type="term" value="P:methylation"/>
    <property type="evidence" value="ECO:0007669"/>
    <property type="project" value="UniProtKB-KW"/>
</dbReference>
<dbReference type="PANTHER" id="PTHR43591">
    <property type="entry name" value="METHYLTRANSFERASE"/>
    <property type="match status" value="1"/>
</dbReference>
<evidence type="ECO:0000313" key="2">
    <source>
        <dbReference type="EMBL" id="AMY07518.1"/>
    </source>
</evidence>
<organism evidence="2 3">
    <name type="scientific">Luteitalea pratensis</name>
    <dbReference type="NCBI Taxonomy" id="1855912"/>
    <lineage>
        <taxon>Bacteria</taxon>
        <taxon>Pseudomonadati</taxon>
        <taxon>Acidobacteriota</taxon>
        <taxon>Vicinamibacteria</taxon>
        <taxon>Vicinamibacterales</taxon>
        <taxon>Vicinamibacteraceae</taxon>
        <taxon>Luteitalea</taxon>
    </lineage>
</organism>
<keyword evidence="2" id="KW-0808">Transferase</keyword>
<protein>
    <submittedName>
        <fullName evidence="2">Demethylmenaquinone methyltransferase</fullName>
        <ecNumber evidence="2">2.1.1.163</ecNumber>
    </submittedName>
</protein>
<dbReference type="RefSeq" id="WP_157898682.1">
    <property type="nucleotide sequence ID" value="NZ_CP015136.1"/>
</dbReference>
<evidence type="ECO:0000313" key="3">
    <source>
        <dbReference type="Proteomes" id="UP000076079"/>
    </source>
</evidence>
<accession>A0A143PHG1</accession>
<dbReference type="Gene3D" id="3.40.50.150">
    <property type="entry name" value="Vaccinia Virus protein VP39"/>
    <property type="match status" value="1"/>
</dbReference>
<sequence length="266" mass="28455">MTDQATAYAGPIPAQYDDKLRPMFFEPYARDIVSRMPSTATRVLEVAAGTGIVSRALLRALPPTASLMVTDLQPGMLDVAAAAIGNDPRVEIRQADALSLPFGDAQFVVVCQFGVMLFSDKIAGLREIRRVLTPGGAFLMNTWGSLEDNPVAGSAHEEMARAFPDAPPQFLSIPFGLHDAGVITGFLHHAGFSYVQSAVVECTAESRSAHAAAMGVLCGTPLFTQLQQRGVDDPRRLVDVVAARLAREGGFAPMRLPMKALVFTAQ</sequence>
<feature type="domain" description="Methyltransferase" evidence="1">
    <location>
        <begin position="43"/>
        <end position="136"/>
    </location>
</feature>
<proteinExistence type="predicted"/>
<reference evidence="3" key="2">
    <citation type="submission" date="2016-04" db="EMBL/GenBank/DDBJ databases">
        <title>First Complete Genome Sequence of a Subdivision 6 Acidobacterium.</title>
        <authorList>
            <person name="Huang S."/>
            <person name="Vieira S."/>
            <person name="Bunk B."/>
            <person name="Riedel T."/>
            <person name="Sproeer C."/>
            <person name="Overmann J."/>
        </authorList>
    </citation>
    <scope>NUCLEOTIDE SEQUENCE [LARGE SCALE GENOMIC DNA]</scope>
    <source>
        <strain evidence="3">DSM 100886 HEG_-6_39</strain>
    </source>
</reference>
<dbReference type="InterPro" id="IPR041698">
    <property type="entry name" value="Methyltransf_25"/>
</dbReference>
<dbReference type="KEGG" id="abac:LuPra_00691"/>